<keyword evidence="3" id="KW-1185">Reference proteome</keyword>
<organism evidence="2 3">
    <name type="scientific">Solanum verrucosum</name>
    <dbReference type="NCBI Taxonomy" id="315347"/>
    <lineage>
        <taxon>Eukaryota</taxon>
        <taxon>Viridiplantae</taxon>
        <taxon>Streptophyta</taxon>
        <taxon>Embryophyta</taxon>
        <taxon>Tracheophyta</taxon>
        <taxon>Spermatophyta</taxon>
        <taxon>Magnoliopsida</taxon>
        <taxon>eudicotyledons</taxon>
        <taxon>Gunneridae</taxon>
        <taxon>Pentapetalae</taxon>
        <taxon>asterids</taxon>
        <taxon>lamiids</taxon>
        <taxon>Solanales</taxon>
        <taxon>Solanaceae</taxon>
        <taxon>Solanoideae</taxon>
        <taxon>Solaneae</taxon>
        <taxon>Solanum</taxon>
    </lineage>
</organism>
<evidence type="ECO:0000313" key="2">
    <source>
        <dbReference type="EMBL" id="WMV27318.1"/>
    </source>
</evidence>
<dbReference type="PANTHER" id="PTHR31672">
    <property type="entry name" value="BNACNNG10540D PROTEIN"/>
    <property type="match status" value="1"/>
</dbReference>
<dbReference type="SUPFAM" id="SSF81383">
    <property type="entry name" value="F-box domain"/>
    <property type="match status" value="1"/>
</dbReference>
<dbReference type="EMBL" id="CP133615">
    <property type="protein sequence ID" value="WMV27318.1"/>
    <property type="molecule type" value="Genomic_DNA"/>
</dbReference>
<dbReference type="Gene3D" id="2.120.10.80">
    <property type="entry name" value="Kelch-type beta propeller"/>
    <property type="match status" value="1"/>
</dbReference>
<sequence length="511" mass="57317">MENKKMIQSNQMDPKIWSRLPEDVLEHLLSFLPLKTFLKLRSTCKHFKTLLFSPPFISKHSPSSSSSSSSSSSPFSSFFLLSHPQFPRQYPLFDTVHNNWRNLSLCISPVLPSSSSVLLSSSNGLLCFSRSSSSSFIITNVLARSSRVVKYPNLPFSFESVTLISSANNGYKLFVMSAFGSSSQVFVYDSLVHSWSQFGGFDLILNENHHQEGVFHDGYLWFITPEPYFTVCMDLDNGVWKRSNFELPSEVTFARLVSDGDKKMFLISGNGSNGISRSMKLWELNGDSKIWVEVENVPELICRKFLSVCYHNYEHVYCFWHKGLICVCCYSWPEILYYKVSRRTWHWLPKCPSLPDKWSCGFRCGETAPPFIRGLGFELWWQGLRTLYPPQTPSSGISLGRKVVFDKPLAQGSQSKPVDPLGWPSGLSLGLPCWRSQVRNPLPAKARGLPSGSSSSHQACLVRITSPMWFASYCIGTGVLPCAHAKGSGCGFPLSSKSKPAASVPTNEDHK</sequence>
<dbReference type="Pfam" id="PF00646">
    <property type="entry name" value="F-box"/>
    <property type="match status" value="1"/>
</dbReference>
<dbReference type="InterPro" id="IPR015915">
    <property type="entry name" value="Kelch-typ_b-propeller"/>
</dbReference>
<proteinExistence type="predicted"/>
<dbReference type="InterPro" id="IPR001810">
    <property type="entry name" value="F-box_dom"/>
</dbReference>
<evidence type="ECO:0000313" key="3">
    <source>
        <dbReference type="Proteomes" id="UP001234989"/>
    </source>
</evidence>
<protein>
    <recommendedName>
        <fullName evidence="1">F-box domain-containing protein</fullName>
    </recommendedName>
</protein>
<feature type="domain" description="F-box" evidence="1">
    <location>
        <begin position="14"/>
        <end position="60"/>
    </location>
</feature>
<dbReference type="InterPro" id="IPR050796">
    <property type="entry name" value="SCF_F-box_component"/>
</dbReference>
<evidence type="ECO:0000259" key="1">
    <source>
        <dbReference type="PROSITE" id="PS50181"/>
    </source>
</evidence>
<dbReference type="SUPFAM" id="SSF117281">
    <property type="entry name" value="Kelch motif"/>
    <property type="match status" value="1"/>
</dbReference>
<dbReference type="PROSITE" id="PS50181">
    <property type="entry name" value="FBOX"/>
    <property type="match status" value="1"/>
</dbReference>
<dbReference type="PANTHER" id="PTHR31672:SF12">
    <property type="entry name" value="F-BOX DOMAIN-CONTAINING PROTEIN"/>
    <property type="match status" value="1"/>
</dbReference>
<reference evidence="2" key="1">
    <citation type="submission" date="2023-08" db="EMBL/GenBank/DDBJ databases">
        <title>A de novo genome assembly of Solanum verrucosum Schlechtendal, a Mexican diploid species geographically isolated from the other diploid A-genome species in potato relatives.</title>
        <authorList>
            <person name="Hosaka K."/>
        </authorList>
    </citation>
    <scope>NUCLEOTIDE SEQUENCE</scope>
    <source>
        <tissue evidence="2">Young leaves</tissue>
    </source>
</reference>
<gene>
    <name evidence="2" type="ORF">MTR67_020703</name>
</gene>
<name>A0AAF0QS72_SOLVR</name>
<dbReference type="Proteomes" id="UP001234989">
    <property type="component" value="Chromosome 4"/>
</dbReference>
<accession>A0AAF0QS72</accession>
<dbReference type="AlphaFoldDB" id="A0AAF0QS72"/>
<dbReference type="Gene3D" id="1.20.1280.50">
    <property type="match status" value="1"/>
</dbReference>
<dbReference type="InterPro" id="IPR036047">
    <property type="entry name" value="F-box-like_dom_sf"/>
</dbReference>
<dbReference type="FunFam" id="2.120.10.80:FF:000169">
    <property type="entry name" value="F-box family protein"/>
    <property type="match status" value="1"/>
</dbReference>
<dbReference type="SMART" id="SM00256">
    <property type="entry name" value="FBOX"/>
    <property type="match status" value="1"/>
</dbReference>